<reference evidence="2 3" key="1">
    <citation type="submission" date="2024-06" db="EMBL/GenBank/DDBJ databases">
        <title>The draft genome of Grus japonensis, version 3.</title>
        <authorList>
            <person name="Nabeshima K."/>
            <person name="Suzuki S."/>
            <person name="Onuma M."/>
        </authorList>
    </citation>
    <scope>NUCLEOTIDE SEQUENCE [LARGE SCALE GENOMIC DNA]</scope>
    <source>
        <strain evidence="2 3">451A</strain>
    </source>
</reference>
<evidence type="ECO:0000256" key="1">
    <source>
        <dbReference type="PROSITE-ProRule" id="PRU00221"/>
    </source>
</evidence>
<accession>A0ABC9XDB0</accession>
<dbReference type="EMBL" id="BAAFJT010000013">
    <property type="protein sequence ID" value="GAB0195556.1"/>
    <property type="molecule type" value="Genomic_DNA"/>
</dbReference>
<dbReference type="Gene3D" id="2.130.10.10">
    <property type="entry name" value="YVTN repeat-like/Quinoprotein amine dehydrogenase"/>
    <property type="match status" value="1"/>
</dbReference>
<dbReference type="SMART" id="SM00320">
    <property type="entry name" value="WD40"/>
    <property type="match status" value="1"/>
</dbReference>
<dbReference type="SUPFAM" id="SSF50978">
    <property type="entry name" value="WD40 repeat-like"/>
    <property type="match status" value="1"/>
</dbReference>
<comment type="caution">
    <text evidence="2">The sequence shown here is derived from an EMBL/GenBank/DDBJ whole genome shotgun (WGS) entry which is preliminary data.</text>
</comment>
<dbReference type="Proteomes" id="UP001623348">
    <property type="component" value="Unassembled WGS sequence"/>
</dbReference>
<protein>
    <submittedName>
        <fullName evidence="2">WD repeat-containing protein 88-like</fullName>
    </submittedName>
</protein>
<sequence>MAAGSGRGERLALGPELSPVEARLDHRELTAQVQFKTLRGHSDTVSSCHFCFEDTNILSCSYDRTMKLWVCYKCNNNKLKKNLKAEIKQGMLYRRED</sequence>
<dbReference type="Pfam" id="PF00400">
    <property type="entry name" value="WD40"/>
    <property type="match status" value="1"/>
</dbReference>
<keyword evidence="3" id="KW-1185">Reference proteome</keyword>
<dbReference type="PROSITE" id="PS50294">
    <property type="entry name" value="WD_REPEATS_REGION"/>
    <property type="match status" value="1"/>
</dbReference>
<keyword evidence="1" id="KW-0853">WD repeat</keyword>
<dbReference type="AlphaFoldDB" id="A0ABC9XDB0"/>
<name>A0ABC9XDB0_GRUJA</name>
<evidence type="ECO:0000313" key="3">
    <source>
        <dbReference type="Proteomes" id="UP001623348"/>
    </source>
</evidence>
<feature type="repeat" description="WD" evidence="1">
    <location>
        <begin position="38"/>
        <end position="69"/>
    </location>
</feature>
<dbReference type="InterPro" id="IPR001680">
    <property type="entry name" value="WD40_rpt"/>
</dbReference>
<gene>
    <name evidence="2" type="ORF">GRJ2_002020900</name>
</gene>
<dbReference type="PANTHER" id="PTHR45048:SF1">
    <property type="entry name" value="WD REPEAT-CONTAINING PROTEIN 88"/>
    <property type="match status" value="1"/>
</dbReference>
<dbReference type="InterPro" id="IPR015943">
    <property type="entry name" value="WD40/YVTN_repeat-like_dom_sf"/>
</dbReference>
<dbReference type="InterPro" id="IPR036322">
    <property type="entry name" value="WD40_repeat_dom_sf"/>
</dbReference>
<dbReference type="PROSITE" id="PS50082">
    <property type="entry name" value="WD_REPEATS_2"/>
    <property type="match status" value="1"/>
</dbReference>
<dbReference type="PANTHER" id="PTHR45048">
    <property type="match status" value="1"/>
</dbReference>
<organism evidence="2 3">
    <name type="scientific">Grus japonensis</name>
    <name type="common">Japanese crane</name>
    <name type="synonym">Red-crowned crane</name>
    <dbReference type="NCBI Taxonomy" id="30415"/>
    <lineage>
        <taxon>Eukaryota</taxon>
        <taxon>Metazoa</taxon>
        <taxon>Chordata</taxon>
        <taxon>Craniata</taxon>
        <taxon>Vertebrata</taxon>
        <taxon>Euteleostomi</taxon>
        <taxon>Archelosauria</taxon>
        <taxon>Archosauria</taxon>
        <taxon>Dinosauria</taxon>
        <taxon>Saurischia</taxon>
        <taxon>Theropoda</taxon>
        <taxon>Coelurosauria</taxon>
        <taxon>Aves</taxon>
        <taxon>Neognathae</taxon>
        <taxon>Neoaves</taxon>
        <taxon>Gruiformes</taxon>
        <taxon>Gruidae</taxon>
        <taxon>Grus</taxon>
    </lineage>
</organism>
<proteinExistence type="predicted"/>
<evidence type="ECO:0000313" key="2">
    <source>
        <dbReference type="EMBL" id="GAB0195556.1"/>
    </source>
</evidence>